<evidence type="ECO:0000313" key="2">
    <source>
        <dbReference type="Proteomes" id="UP000199077"/>
    </source>
</evidence>
<dbReference type="EMBL" id="LT629711">
    <property type="protein sequence ID" value="SDP46793.1"/>
    <property type="molecule type" value="Genomic_DNA"/>
</dbReference>
<dbReference type="RefSeq" id="WP_091786086.1">
    <property type="nucleotide sequence ID" value="NZ_LT629711.1"/>
</dbReference>
<dbReference type="Gene3D" id="2.30.29.80">
    <property type="match status" value="1"/>
</dbReference>
<name>A0A1H0SYC5_9MICO</name>
<proteinExistence type="predicted"/>
<dbReference type="InterPro" id="IPR036913">
    <property type="entry name" value="YegP-like_sf"/>
</dbReference>
<reference evidence="2" key="1">
    <citation type="submission" date="2016-10" db="EMBL/GenBank/DDBJ databases">
        <authorList>
            <person name="Varghese N."/>
            <person name="Submissions S."/>
        </authorList>
    </citation>
    <scope>NUCLEOTIDE SEQUENCE [LARGE SCALE GENOMIC DNA]</scope>
    <source>
        <strain evidence="2">DSM 22329</strain>
    </source>
</reference>
<dbReference type="SUPFAM" id="SSF160113">
    <property type="entry name" value="YegP-like"/>
    <property type="match status" value="1"/>
</dbReference>
<accession>A0A1H0SYC5</accession>
<sequence>MRFDAGKTKGEDKYSWWLYSSSDTVAWAGETFPSQSNADRAAEDFKAGASTARYEIYADSGGQWRWRAWRSSDKVAASGESFASKYNAERAAANVRDNAGTADGP</sequence>
<evidence type="ECO:0000313" key="1">
    <source>
        <dbReference type="EMBL" id="SDP46793.1"/>
    </source>
</evidence>
<keyword evidence="2" id="KW-1185">Reference proteome</keyword>
<organism evidence="1 2">
    <name type="scientific">Pedococcus dokdonensis</name>
    <dbReference type="NCBI Taxonomy" id="443156"/>
    <lineage>
        <taxon>Bacteria</taxon>
        <taxon>Bacillati</taxon>
        <taxon>Actinomycetota</taxon>
        <taxon>Actinomycetes</taxon>
        <taxon>Micrococcales</taxon>
        <taxon>Intrasporangiaceae</taxon>
        <taxon>Pedococcus</taxon>
    </lineage>
</organism>
<dbReference type="OrthoDB" id="3784557at2"/>
<protein>
    <submittedName>
        <fullName evidence="1">Uncharacterized conserved protein YegP, UPF0339 family</fullName>
    </submittedName>
</protein>
<dbReference type="AlphaFoldDB" id="A0A1H0SYC5"/>
<gene>
    <name evidence="1" type="ORF">SAMN04489867_2558</name>
</gene>
<dbReference type="Proteomes" id="UP000199077">
    <property type="component" value="Chromosome I"/>
</dbReference>